<dbReference type="VEuPathDB" id="VectorBase:ISCI014410"/>
<protein>
    <submittedName>
        <fullName evidence="1 2">Uncharacterized protein</fullName>
    </submittedName>
</protein>
<dbReference type="EnsemblMetazoa" id="ISCW014410-RA">
    <property type="protein sequence ID" value="ISCW014410-PA"/>
    <property type="gene ID" value="ISCW014410"/>
</dbReference>
<dbReference type="Proteomes" id="UP000001555">
    <property type="component" value="Unassembled WGS sequence"/>
</dbReference>
<sequence>MVYRSLTWTNLSAELETDSLDEVILRQLHHVRQGLFPHWKVMVNVFVDQASAREFSKASLSGALFDWMEDRHVDGINFEFDPDSFQVRPGAPRGCFL</sequence>
<dbReference type="EMBL" id="ABJB010689673">
    <property type="status" value="NOT_ANNOTATED_CDS"/>
    <property type="molecule type" value="Genomic_DNA"/>
</dbReference>
<organism>
    <name type="scientific">Ixodes scapularis</name>
    <name type="common">Black-legged tick</name>
    <name type="synonym">Deer tick</name>
    <dbReference type="NCBI Taxonomy" id="6945"/>
    <lineage>
        <taxon>Eukaryota</taxon>
        <taxon>Metazoa</taxon>
        <taxon>Ecdysozoa</taxon>
        <taxon>Arthropoda</taxon>
        <taxon>Chelicerata</taxon>
        <taxon>Arachnida</taxon>
        <taxon>Acari</taxon>
        <taxon>Parasitiformes</taxon>
        <taxon>Ixodida</taxon>
        <taxon>Ixodoidea</taxon>
        <taxon>Ixodidae</taxon>
        <taxon>Ixodinae</taxon>
        <taxon>Ixodes</taxon>
    </lineage>
</organism>
<dbReference type="VEuPathDB" id="VectorBase:ISCW014410"/>
<proteinExistence type="predicted"/>
<reference evidence="1 3" key="1">
    <citation type="submission" date="2008-03" db="EMBL/GenBank/DDBJ databases">
        <title>Annotation of Ixodes scapularis.</title>
        <authorList>
            <consortium name="Ixodes scapularis Genome Project Consortium"/>
            <person name="Caler E."/>
            <person name="Hannick L.I."/>
            <person name="Bidwell S."/>
            <person name="Joardar V."/>
            <person name="Thiagarajan M."/>
            <person name="Amedeo P."/>
            <person name="Galinsky K.J."/>
            <person name="Schobel S."/>
            <person name="Inman J."/>
            <person name="Hostetler J."/>
            <person name="Miller J."/>
            <person name="Hammond M."/>
            <person name="Megy K."/>
            <person name="Lawson D."/>
            <person name="Kodira C."/>
            <person name="Sutton G."/>
            <person name="Meyer J."/>
            <person name="Hill C.A."/>
            <person name="Birren B."/>
            <person name="Nene V."/>
            <person name="Collins F."/>
            <person name="Alarcon-Chaidez F."/>
            <person name="Wikel S."/>
            <person name="Strausberg R."/>
        </authorList>
    </citation>
    <scope>NUCLEOTIDE SEQUENCE [LARGE SCALE GENOMIC DNA]</scope>
    <source>
        <strain evidence="3">Wikel</strain>
        <strain evidence="1">Wikel colony</strain>
    </source>
</reference>
<evidence type="ECO:0000313" key="1">
    <source>
        <dbReference type="EMBL" id="EEC18499.1"/>
    </source>
</evidence>
<dbReference type="VEuPathDB" id="VectorBase:ISCP_020180"/>
<dbReference type="EMBL" id="ABJB010614705">
    <property type="status" value="NOT_ANNOTATED_CDS"/>
    <property type="molecule type" value="Genomic_DNA"/>
</dbReference>
<dbReference type="AlphaFoldDB" id="B7QI27"/>
<evidence type="ECO:0000313" key="2">
    <source>
        <dbReference type="EnsemblMetazoa" id="ISCW014410-PA"/>
    </source>
</evidence>
<evidence type="ECO:0000313" key="3">
    <source>
        <dbReference type="Proteomes" id="UP000001555"/>
    </source>
</evidence>
<reference evidence="2" key="2">
    <citation type="submission" date="2020-05" db="UniProtKB">
        <authorList>
            <consortium name="EnsemblMetazoa"/>
        </authorList>
    </citation>
    <scope>IDENTIFICATION</scope>
    <source>
        <strain evidence="2">wikel</strain>
    </source>
</reference>
<name>B7QI27_IXOSC</name>
<dbReference type="EMBL" id="ABJB010898260">
    <property type="status" value="NOT_ANNOTATED_CDS"/>
    <property type="molecule type" value="Genomic_DNA"/>
</dbReference>
<dbReference type="PaxDb" id="6945-B7QI27"/>
<dbReference type="InParanoid" id="B7QI27"/>
<accession>B7QI27</accession>
<dbReference type="OrthoDB" id="6492345at2759"/>
<dbReference type="EMBL" id="DS943224">
    <property type="protein sequence ID" value="EEC18499.1"/>
    <property type="molecule type" value="Genomic_DNA"/>
</dbReference>
<dbReference type="HOGENOM" id="CLU_2349004_0_0_1"/>
<gene>
    <name evidence="1" type="ORF">IscW_ISCW014410</name>
</gene>
<dbReference type="EMBL" id="ABJB011129057">
    <property type="status" value="NOT_ANNOTATED_CDS"/>
    <property type="molecule type" value="Genomic_DNA"/>
</dbReference>
<keyword evidence="3" id="KW-1185">Reference proteome</keyword>